<proteinExistence type="predicted"/>
<dbReference type="Gene3D" id="1.20.120.160">
    <property type="entry name" value="HPT domain"/>
    <property type="match status" value="1"/>
</dbReference>
<dbReference type="EMBL" id="LPLZ01000069">
    <property type="protein sequence ID" value="KWN07832.1"/>
    <property type="molecule type" value="Genomic_DNA"/>
</dbReference>
<evidence type="ECO:0000259" key="22">
    <source>
        <dbReference type="PROSITE" id="PS50894"/>
    </source>
</evidence>
<evidence type="ECO:0000313" key="23">
    <source>
        <dbReference type="EMBL" id="KWN07832.1"/>
    </source>
</evidence>
<dbReference type="SMART" id="SM00387">
    <property type="entry name" value="HATPase_c"/>
    <property type="match status" value="1"/>
</dbReference>
<comment type="catalytic activity">
    <reaction evidence="1">
        <text>ATP + protein L-histidine = ADP + protein N-phospho-L-histidine.</text>
        <dbReference type="EC" id="2.7.13.3"/>
    </reaction>
</comment>
<organism evidence="23 24">
    <name type="scientific">Burkholderia territorii</name>
    <dbReference type="NCBI Taxonomy" id="1503055"/>
    <lineage>
        <taxon>Bacteria</taxon>
        <taxon>Pseudomonadati</taxon>
        <taxon>Pseudomonadota</taxon>
        <taxon>Betaproteobacteria</taxon>
        <taxon>Burkholderiales</taxon>
        <taxon>Burkholderiaceae</taxon>
        <taxon>Burkholderia</taxon>
        <taxon>Burkholderia cepacia complex</taxon>
    </lineage>
</organism>
<dbReference type="InterPro" id="IPR005467">
    <property type="entry name" value="His_kinase_dom"/>
</dbReference>
<dbReference type="InterPro" id="IPR008207">
    <property type="entry name" value="Sig_transdc_His_kin_Hpt_dom"/>
</dbReference>
<protein>
    <recommendedName>
        <fullName evidence="15">Virulence sensor protein BvgS</fullName>
        <ecNumber evidence="3">2.7.13.3</ecNumber>
    </recommendedName>
</protein>
<feature type="modified residue" description="Phosphohistidine" evidence="16">
    <location>
        <position position="1080"/>
    </location>
</feature>
<dbReference type="GO" id="GO:0005524">
    <property type="term" value="F:ATP binding"/>
    <property type="evidence" value="ECO:0007669"/>
    <property type="project" value="UniProtKB-KW"/>
</dbReference>
<dbReference type="Pfam" id="PF00512">
    <property type="entry name" value="HisKA"/>
    <property type="match status" value="1"/>
</dbReference>
<dbReference type="GO" id="GO:0000155">
    <property type="term" value="F:phosphorelay sensor kinase activity"/>
    <property type="evidence" value="ECO:0007669"/>
    <property type="project" value="InterPro"/>
</dbReference>
<dbReference type="PROSITE" id="PS50894">
    <property type="entry name" value="HPT"/>
    <property type="match status" value="1"/>
</dbReference>
<dbReference type="Pfam" id="PF01627">
    <property type="entry name" value="Hpt"/>
    <property type="match status" value="1"/>
</dbReference>
<dbReference type="Gene3D" id="1.10.287.130">
    <property type="match status" value="1"/>
</dbReference>
<evidence type="ECO:0000256" key="13">
    <source>
        <dbReference type="ARBA" id="ARBA00023136"/>
    </source>
</evidence>
<dbReference type="Gene3D" id="3.40.50.2300">
    <property type="match status" value="1"/>
</dbReference>
<gene>
    <name evidence="23" type="ORF">WT83_24975</name>
</gene>
<evidence type="ECO:0000256" key="8">
    <source>
        <dbReference type="ARBA" id="ARBA00022741"/>
    </source>
</evidence>
<dbReference type="PANTHER" id="PTHR45339:SF1">
    <property type="entry name" value="HYBRID SIGNAL TRANSDUCTION HISTIDINE KINASE J"/>
    <property type="match status" value="1"/>
</dbReference>
<feature type="region of interest" description="Disordered" evidence="18">
    <location>
        <begin position="207"/>
        <end position="227"/>
    </location>
</feature>
<keyword evidence="13 19" id="KW-0472">Membrane</keyword>
<feature type="transmembrane region" description="Helical" evidence="19">
    <location>
        <begin position="31"/>
        <end position="52"/>
    </location>
</feature>
<evidence type="ECO:0000256" key="11">
    <source>
        <dbReference type="ARBA" id="ARBA00023012"/>
    </source>
</evidence>
<dbReference type="Gene3D" id="3.30.565.10">
    <property type="entry name" value="Histidine kinase-like ATPase, C-terminal domain"/>
    <property type="match status" value="1"/>
</dbReference>
<dbReference type="SMART" id="SM00448">
    <property type="entry name" value="REC"/>
    <property type="match status" value="1"/>
</dbReference>
<evidence type="ECO:0000256" key="3">
    <source>
        <dbReference type="ARBA" id="ARBA00012438"/>
    </source>
</evidence>
<comment type="subcellular location">
    <subcellularLocation>
        <location evidence="2">Cell membrane</location>
        <topology evidence="2">Multi-pass membrane protein</topology>
    </subcellularLocation>
</comment>
<evidence type="ECO:0000256" key="5">
    <source>
        <dbReference type="ARBA" id="ARBA00022553"/>
    </source>
</evidence>
<feature type="domain" description="Response regulatory" evidence="21">
    <location>
        <begin position="907"/>
        <end position="1021"/>
    </location>
</feature>
<evidence type="ECO:0000256" key="16">
    <source>
        <dbReference type="PROSITE-ProRule" id="PRU00110"/>
    </source>
</evidence>
<dbReference type="PROSITE" id="PS50109">
    <property type="entry name" value="HIS_KIN"/>
    <property type="match status" value="1"/>
</dbReference>
<evidence type="ECO:0000256" key="18">
    <source>
        <dbReference type="SAM" id="MobiDB-lite"/>
    </source>
</evidence>
<dbReference type="SUPFAM" id="SSF52172">
    <property type="entry name" value="CheY-like"/>
    <property type="match status" value="1"/>
</dbReference>
<evidence type="ECO:0000313" key="24">
    <source>
        <dbReference type="Proteomes" id="UP000068016"/>
    </source>
</evidence>
<dbReference type="InterPro" id="IPR036097">
    <property type="entry name" value="HisK_dim/P_sf"/>
</dbReference>
<sequence length="1135" mass="123297">MDVKFPRYRQTGSAHRTLDELRRYHRLLIAAGRWAAALVMLVVLCAEVVYLVSDQIADERQMVLIDYRLIRGKLNANENSFLNALVRAELTWPEERPGEPGLVEQFKRNGRMLRWRPFKSESFELLIVGDPDASLPDVEIEQYLFLARQIGRANIAGSRVLQRELVQYVFSEDRKILAVMPTSSFSDMPDFSDVSERRKLMRELTSAFDGPTGAGEPRTPNQAGTPHWSRSLAMSLSGGKVALIASPVVTDGMPRAILVHEVRPDDLMQDVVAAPFPGTYGIVSDTGQLIVAASTGRQDLTELERHARKLGRHVPSGDELLEWHDDGCLIFTKRLESANWTLIYSYSWTNLVTAIRGQILWSLAFVLMGGGIVWGVLSLLNKRIFEPMYERSQEEFEGERLNRILVETVPLGVGLVSASTGDLIVSSPTMREVSHRLSPRARDILFRQALRFLRRHSATNDDGAERIFEKNLTLPTRDGGKIALSVRFALGRYRGERVLVTAFIDMTVHSLLRRQLVDAKQASDRANAAKSAFLAAMSHEIRTPLNAILGNLELVLHSPLDVLQRDRLQVIQTASKGLVGVISDVLDFSKIEAGMMQFERVPFDVSDVVSHSLAMFAPTAQSKGIALFGVFDLPIGRIVDGDPIRFGQVVNNLLSNAIKFTSCGCVKLTLRAASIPALGTGASQEGIEVVVEDTGIGISPADLQGLFKAFSQGSTSITRRFGGTGLGLALCQRLVEGMGGQVSVSSEEGVGSRFAVRIPAGAERSESGRPAAQRFNGESVAVLAAEDEWHEFARAALGRSGLAIATSYDPDELPPEGGRLLIVFGDWVDAVGGPGSELAERWKDVIRCSVDGPFRPSAHAHACSVSCYAPAGLLEAVAHVLHGEPLPSGGDGDATRTLPDMMHSGLRVLVVEDNATNRMLISEQLRLLGCVATLASDGQRALQVMSEATFDVVLADLHMPRMDGFTFADIVRGRWPSIPVAAVTADATTEEHARCSAVGIRAIATKPLSLAGLSALLSELTGTGARAENAPRDDRAPLLGARELPSTIVASLEASCRATLRELREAVGRDDPDTLATKLHALKGMLGIFQEPKLLAHCESLERHVGAQGAAGLDVRLDAFEREVSARFADEGVAG</sequence>
<dbReference type="CDD" id="cd00082">
    <property type="entry name" value="HisKA"/>
    <property type="match status" value="1"/>
</dbReference>
<dbReference type="PROSITE" id="PS50110">
    <property type="entry name" value="RESPONSE_REGULATORY"/>
    <property type="match status" value="1"/>
</dbReference>
<evidence type="ECO:0000256" key="9">
    <source>
        <dbReference type="ARBA" id="ARBA00022840"/>
    </source>
</evidence>
<evidence type="ECO:0000256" key="14">
    <source>
        <dbReference type="ARBA" id="ARBA00058004"/>
    </source>
</evidence>
<keyword evidence="6 19" id="KW-0812">Transmembrane</keyword>
<dbReference type="PANTHER" id="PTHR45339">
    <property type="entry name" value="HYBRID SIGNAL TRANSDUCTION HISTIDINE KINASE J"/>
    <property type="match status" value="1"/>
</dbReference>
<dbReference type="AlphaFoldDB" id="A0A119VEY1"/>
<comment type="caution">
    <text evidence="23">The sequence shown here is derived from an EMBL/GenBank/DDBJ whole genome shotgun (WGS) entry which is preliminary data.</text>
</comment>
<dbReference type="CDD" id="cd17546">
    <property type="entry name" value="REC_hyHK_CKI1_RcsC-like"/>
    <property type="match status" value="1"/>
</dbReference>
<dbReference type="InterPro" id="IPR003661">
    <property type="entry name" value="HisK_dim/P_dom"/>
</dbReference>
<dbReference type="CDD" id="cd16922">
    <property type="entry name" value="HATPase_EvgS-ArcB-TorS-like"/>
    <property type="match status" value="1"/>
</dbReference>
<reference evidence="23 24" key="1">
    <citation type="submission" date="2015-11" db="EMBL/GenBank/DDBJ databases">
        <title>Expanding the genomic diversity of Burkholderia species for the development of highly accurate diagnostics.</title>
        <authorList>
            <person name="Sahl J."/>
            <person name="Keim P."/>
            <person name="Wagner D."/>
        </authorList>
    </citation>
    <scope>NUCLEOTIDE SEQUENCE [LARGE SCALE GENOMIC DNA]</scope>
    <source>
        <strain evidence="23 24">MSMB793WGS</strain>
    </source>
</reference>
<dbReference type="Proteomes" id="UP000068016">
    <property type="component" value="Unassembled WGS sequence"/>
</dbReference>
<evidence type="ECO:0000256" key="19">
    <source>
        <dbReference type="SAM" id="Phobius"/>
    </source>
</evidence>
<evidence type="ECO:0000256" key="2">
    <source>
        <dbReference type="ARBA" id="ARBA00004651"/>
    </source>
</evidence>
<dbReference type="InterPro" id="IPR036641">
    <property type="entry name" value="HPT_dom_sf"/>
</dbReference>
<name>A0A119VEY1_9BURK</name>
<comment type="function">
    <text evidence="14">Member of the two-component regulatory system BvgS/BvgA. Phosphorylates BvgA via a four-step phosphorelay in response to environmental signals.</text>
</comment>
<evidence type="ECO:0000256" key="10">
    <source>
        <dbReference type="ARBA" id="ARBA00022989"/>
    </source>
</evidence>
<feature type="transmembrane region" description="Helical" evidence="19">
    <location>
        <begin position="359"/>
        <end position="380"/>
    </location>
</feature>
<dbReference type="SUPFAM" id="SSF47384">
    <property type="entry name" value="Homodimeric domain of signal transducing histidine kinase"/>
    <property type="match status" value="1"/>
</dbReference>
<keyword evidence="11" id="KW-0902">Two-component regulatory system</keyword>
<dbReference type="InterPro" id="IPR003594">
    <property type="entry name" value="HATPase_dom"/>
</dbReference>
<keyword evidence="10 19" id="KW-1133">Transmembrane helix</keyword>
<evidence type="ECO:0000259" key="21">
    <source>
        <dbReference type="PROSITE" id="PS50110"/>
    </source>
</evidence>
<feature type="domain" description="Histidine kinase" evidence="20">
    <location>
        <begin position="536"/>
        <end position="762"/>
    </location>
</feature>
<accession>A0A119VEY1</accession>
<dbReference type="Pfam" id="PF02518">
    <property type="entry name" value="HATPase_c"/>
    <property type="match status" value="1"/>
</dbReference>
<evidence type="ECO:0000256" key="1">
    <source>
        <dbReference type="ARBA" id="ARBA00000085"/>
    </source>
</evidence>
<evidence type="ECO:0000256" key="17">
    <source>
        <dbReference type="PROSITE-ProRule" id="PRU00169"/>
    </source>
</evidence>
<keyword evidence="4" id="KW-1003">Cell membrane</keyword>
<keyword evidence="12" id="KW-0843">Virulence</keyword>
<dbReference type="GO" id="GO:0005886">
    <property type="term" value="C:plasma membrane"/>
    <property type="evidence" value="ECO:0007669"/>
    <property type="project" value="UniProtKB-SubCell"/>
</dbReference>
<evidence type="ECO:0000256" key="12">
    <source>
        <dbReference type="ARBA" id="ARBA00023026"/>
    </source>
</evidence>
<dbReference type="InterPro" id="IPR004358">
    <property type="entry name" value="Sig_transdc_His_kin-like_C"/>
</dbReference>
<dbReference type="RefSeq" id="WP_060348255.1">
    <property type="nucleotide sequence ID" value="NZ_LPLZ01000069.1"/>
</dbReference>
<feature type="domain" description="HPt" evidence="22">
    <location>
        <begin position="1041"/>
        <end position="1135"/>
    </location>
</feature>
<evidence type="ECO:0000256" key="7">
    <source>
        <dbReference type="ARBA" id="ARBA00022729"/>
    </source>
</evidence>
<keyword evidence="5 17" id="KW-0597">Phosphoprotein</keyword>
<evidence type="ECO:0000259" key="20">
    <source>
        <dbReference type="PROSITE" id="PS50109"/>
    </source>
</evidence>
<dbReference type="InterPro" id="IPR001789">
    <property type="entry name" value="Sig_transdc_resp-reg_receiver"/>
</dbReference>
<keyword evidence="7" id="KW-0732">Signal</keyword>
<dbReference type="FunFam" id="3.30.565.10:FF:000010">
    <property type="entry name" value="Sensor histidine kinase RcsC"/>
    <property type="match status" value="1"/>
</dbReference>
<dbReference type="Pfam" id="PF00072">
    <property type="entry name" value="Response_reg"/>
    <property type="match status" value="1"/>
</dbReference>
<dbReference type="SUPFAM" id="SSF55874">
    <property type="entry name" value="ATPase domain of HSP90 chaperone/DNA topoisomerase II/histidine kinase"/>
    <property type="match status" value="1"/>
</dbReference>
<dbReference type="SMART" id="SM00388">
    <property type="entry name" value="HisKA"/>
    <property type="match status" value="1"/>
</dbReference>
<evidence type="ECO:0000256" key="6">
    <source>
        <dbReference type="ARBA" id="ARBA00022692"/>
    </source>
</evidence>
<dbReference type="SUPFAM" id="SSF47226">
    <property type="entry name" value="Histidine-containing phosphotransfer domain, HPT domain"/>
    <property type="match status" value="1"/>
</dbReference>
<evidence type="ECO:0000256" key="4">
    <source>
        <dbReference type="ARBA" id="ARBA00022475"/>
    </source>
</evidence>
<dbReference type="PRINTS" id="PR00344">
    <property type="entry name" value="BCTRLSENSOR"/>
</dbReference>
<keyword evidence="9" id="KW-0067">ATP-binding</keyword>
<keyword evidence="8" id="KW-0547">Nucleotide-binding</keyword>
<feature type="modified residue" description="4-aspartylphosphate" evidence="17">
    <location>
        <position position="956"/>
    </location>
</feature>
<dbReference type="EC" id="2.7.13.3" evidence="3"/>
<dbReference type="InterPro" id="IPR036890">
    <property type="entry name" value="HATPase_C_sf"/>
</dbReference>
<dbReference type="InterPro" id="IPR011006">
    <property type="entry name" value="CheY-like_superfamily"/>
</dbReference>
<evidence type="ECO:0000256" key="15">
    <source>
        <dbReference type="ARBA" id="ARBA00070152"/>
    </source>
</evidence>